<keyword evidence="2" id="KW-0732">Signal</keyword>
<evidence type="ECO:0000313" key="3">
    <source>
        <dbReference type="EMBL" id="MCA1856336.1"/>
    </source>
</evidence>
<feature type="signal peptide" evidence="2">
    <location>
        <begin position="1"/>
        <end position="19"/>
    </location>
</feature>
<keyword evidence="4" id="KW-1185">Reference proteome</keyword>
<evidence type="ECO:0000313" key="4">
    <source>
        <dbReference type="Proteomes" id="UP001198602"/>
    </source>
</evidence>
<accession>A0ABS7Y9H4</accession>
<dbReference type="Proteomes" id="UP001198602">
    <property type="component" value="Unassembled WGS sequence"/>
</dbReference>
<feature type="compositionally biased region" description="Basic residues" evidence="1">
    <location>
        <begin position="155"/>
        <end position="165"/>
    </location>
</feature>
<name>A0ABS7Y9H4_9BURK</name>
<dbReference type="RefSeq" id="WP_225238631.1">
    <property type="nucleotide sequence ID" value="NZ_JAHYBX010000003.1"/>
</dbReference>
<dbReference type="EMBL" id="JAHYBX010000003">
    <property type="protein sequence ID" value="MCA1856336.1"/>
    <property type="molecule type" value="Genomic_DNA"/>
</dbReference>
<gene>
    <name evidence="3" type="ORF">LE190_10425</name>
</gene>
<feature type="chain" id="PRO_5045876578" description="DUF3300 domain-containing protein" evidence="2">
    <location>
        <begin position="20"/>
        <end position="165"/>
    </location>
</feature>
<feature type="region of interest" description="Disordered" evidence="1">
    <location>
        <begin position="119"/>
        <end position="165"/>
    </location>
</feature>
<comment type="caution">
    <text evidence="3">The sequence shown here is derived from an EMBL/GenBank/DDBJ whole genome shotgun (WGS) entry which is preliminary data.</text>
</comment>
<feature type="compositionally biased region" description="Basic and acidic residues" evidence="1">
    <location>
        <begin position="119"/>
        <end position="154"/>
    </location>
</feature>
<protein>
    <recommendedName>
        <fullName evidence="5">DUF3300 domain-containing protein</fullName>
    </recommendedName>
</protein>
<proteinExistence type="predicted"/>
<organism evidence="3 4">
    <name type="scientific">Massilia hydrophila</name>
    <dbReference type="NCBI Taxonomy" id="3044279"/>
    <lineage>
        <taxon>Bacteria</taxon>
        <taxon>Pseudomonadati</taxon>
        <taxon>Pseudomonadota</taxon>
        <taxon>Betaproteobacteria</taxon>
        <taxon>Burkholderiales</taxon>
        <taxon>Oxalobacteraceae</taxon>
        <taxon>Telluria group</taxon>
        <taxon>Massilia</taxon>
    </lineage>
</organism>
<sequence length="165" mass="18819">MKALILCAALAAASFPALAQTNVSITVGQPGFYGRIDLGDRAYYGPPPVYVAQPIIVERHYRRHVRAEPIYLRVPPGHRKNWSKHCRKYGACGQPVLFVQDRWYQDVYAPRYREVHYRARHDDRGHGHGHGRGPDRHHDRGHGRGHDRDHDRGHGHGKGHGRGHD</sequence>
<evidence type="ECO:0008006" key="5">
    <source>
        <dbReference type="Google" id="ProtNLM"/>
    </source>
</evidence>
<reference evidence="3 4" key="1">
    <citation type="submission" date="2021-07" db="EMBL/GenBank/DDBJ databases">
        <title>Characterization of Violacein-producing bacteria and related species.</title>
        <authorList>
            <person name="Wilson H.S."/>
            <person name="De Leon M.E."/>
        </authorList>
    </citation>
    <scope>NUCLEOTIDE SEQUENCE [LARGE SCALE GENOMIC DNA]</scope>
    <source>
        <strain evidence="3 4">HSC-2F05</strain>
    </source>
</reference>
<evidence type="ECO:0000256" key="1">
    <source>
        <dbReference type="SAM" id="MobiDB-lite"/>
    </source>
</evidence>
<evidence type="ECO:0000256" key="2">
    <source>
        <dbReference type="SAM" id="SignalP"/>
    </source>
</evidence>